<evidence type="ECO:0000313" key="1">
    <source>
        <dbReference type="EMBL" id="GAI85875.1"/>
    </source>
</evidence>
<sequence>MVTLEKAWIIIYKLHDEIKLELCKSKEEFCKALDMIADEKGYAEDICCLVPNDFFLPFYVER</sequence>
<reference evidence="1" key="1">
    <citation type="journal article" date="2014" name="Front. Microbiol.">
        <title>High frequency of phylogenetically diverse reductive dehalogenase-homologous genes in deep subseafloor sedimentary metagenomes.</title>
        <authorList>
            <person name="Kawai M."/>
            <person name="Futagami T."/>
            <person name="Toyoda A."/>
            <person name="Takaki Y."/>
            <person name="Nishi S."/>
            <person name="Hori S."/>
            <person name="Arai W."/>
            <person name="Tsubouchi T."/>
            <person name="Morono Y."/>
            <person name="Uchiyama I."/>
            <person name="Ito T."/>
            <person name="Fujiyama A."/>
            <person name="Inagaki F."/>
            <person name="Takami H."/>
        </authorList>
    </citation>
    <scope>NUCLEOTIDE SEQUENCE</scope>
    <source>
        <strain evidence="1">Expedition CK06-06</strain>
    </source>
</reference>
<gene>
    <name evidence="1" type="ORF">S12H4_15095</name>
</gene>
<protein>
    <recommendedName>
        <fullName evidence="2">DNA-directed DNA polymerase family A palm domain-containing protein</fullName>
    </recommendedName>
</protein>
<accession>X1TE45</accession>
<dbReference type="EMBL" id="BARW01007228">
    <property type="protein sequence ID" value="GAI85875.1"/>
    <property type="molecule type" value="Genomic_DNA"/>
</dbReference>
<dbReference type="AlphaFoldDB" id="X1TE45"/>
<organism evidence="1">
    <name type="scientific">marine sediment metagenome</name>
    <dbReference type="NCBI Taxonomy" id="412755"/>
    <lineage>
        <taxon>unclassified sequences</taxon>
        <taxon>metagenomes</taxon>
        <taxon>ecological metagenomes</taxon>
    </lineage>
</organism>
<name>X1TE45_9ZZZZ</name>
<evidence type="ECO:0008006" key="2">
    <source>
        <dbReference type="Google" id="ProtNLM"/>
    </source>
</evidence>
<comment type="caution">
    <text evidence="1">The sequence shown here is derived from an EMBL/GenBank/DDBJ whole genome shotgun (WGS) entry which is preliminary data.</text>
</comment>
<proteinExistence type="predicted"/>